<comment type="caution">
    <text evidence="9">Lacks conserved residue(s) required for the propagation of feature annotation.</text>
</comment>
<evidence type="ECO:0000256" key="9">
    <source>
        <dbReference type="PROSITE-ProRule" id="PRU00206"/>
    </source>
</evidence>
<feature type="disulfide bond" evidence="9">
    <location>
        <begin position="1061"/>
        <end position="1076"/>
    </location>
</feature>
<evidence type="ECO:0000256" key="10">
    <source>
        <dbReference type="SAM" id="SignalP"/>
    </source>
</evidence>
<evidence type="ECO:0000313" key="13">
    <source>
        <dbReference type="Proteomes" id="UP000009168"/>
    </source>
</evidence>
<dbReference type="InterPro" id="IPR053215">
    <property type="entry name" value="TKL_Ser/Thr_kinase"/>
</dbReference>
<proteinExistence type="inferred from homology"/>
<protein>
    <submittedName>
        <fullName evidence="12">Leishmanolysin family protein</fullName>
    </submittedName>
</protein>
<keyword evidence="4" id="KW-0378">Hydrolase</keyword>
<dbReference type="RefSeq" id="XP_976611.1">
    <property type="nucleotide sequence ID" value="XM_971518.1"/>
</dbReference>
<gene>
    <name evidence="12" type="ORF">TTHERM_00543560</name>
</gene>
<evidence type="ECO:0000313" key="12">
    <source>
        <dbReference type="EMBL" id="EAR86016.1"/>
    </source>
</evidence>
<feature type="binding site" evidence="8">
    <location>
        <position position="283"/>
    </location>
    <ligand>
        <name>Zn(2+)</name>
        <dbReference type="ChEBI" id="CHEBI:29105"/>
        <note>catalytic</note>
    </ligand>
</feature>
<evidence type="ECO:0000256" key="7">
    <source>
        <dbReference type="PIRSR" id="PIRSR601577-1"/>
    </source>
</evidence>
<evidence type="ECO:0000256" key="1">
    <source>
        <dbReference type="ARBA" id="ARBA00005860"/>
    </source>
</evidence>
<dbReference type="PANTHER" id="PTHR45756:SF1">
    <property type="entry name" value="PROTEIN KINASE DOMAIN CONTAINING PROTEIN"/>
    <property type="match status" value="1"/>
</dbReference>
<name>I7MH31_TETTS</name>
<comment type="similarity">
    <text evidence="1">Belongs to the peptidase M8 family.</text>
</comment>
<dbReference type="GO" id="GO:0016020">
    <property type="term" value="C:membrane"/>
    <property type="evidence" value="ECO:0007669"/>
    <property type="project" value="InterPro"/>
</dbReference>
<evidence type="ECO:0000256" key="4">
    <source>
        <dbReference type="ARBA" id="ARBA00022801"/>
    </source>
</evidence>
<accession>I7MH31</accession>
<organism evidence="12 13">
    <name type="scientific">Tetrahymena thermophila (strain SB210)</name>
    <dbReference type="NCBI Taxonomy" id="312017"/>
    <lineage>
        <taxon>Eukaryota</taxon>
        <taxon>Sar</taxon>
        <taxon>Alveolata</taxon>
        <taxon>Ciliophora</taxon>
        <taxon>Intramacronucleata</taxon>
        <taxon>Oligohymenophorea</taxon>
        <taxon>Hymenostomatida</taxon>
        <taxon>Tetrahymenina</taxon>
        <taxon>Tetrahymenidae</taxon>
        <taxon>Tetrahymena</taxon>
    </lineage>
</organism>
<dbReference type="PANTHER" id="PTHR45756">
    <property type="entry name" value="PALMITOYLTRANSFERASE"/>
    <property type="match status" value="1"/>
</dbReference>
<dbReference type="eggNOG" id="KOG2556">
    <property type="taxonomic scope" value="Eukaryota"/>
</dbReference>
<evidence type="ECO:0000259" key="11">
    <source>
        <dbReference type="PROSITE" id="PS50050"/>
    </source>
</evidence>
<dbReference type="GeneID" id="7835833"/>
<dbReference type="InterPro" id="IPR009030">
    <property type="entry name" value="Growth_fac_rcpt_cys_sf"/>
</dbReference>
<feature type="repeat" description="TNFR-Cys" evidence="9">
    <location>
        <begin position="1060"/>
        <end position="1115"/>
    </location>
</feature>
<dbReference type="eggNOG" id="KOG3525">
    <property type="taxonomic scope" value="Eukaryota"/>
</dbReference>
<dbReference type="InterPro" id="IPR000742">
    <property type="entry name" value="EGF"/>
</dbReference>
<keyword evidence="6 8" id="KW-0482">Metalloprotease</keyword>
<keyword evidence="5 8" id="KW-0862">Zinc</keyword>
<dbReference type="EMBL" id="GG662864">
    <property type="protein sequence ID" value="EAR86016.1"/>
    <property type="molecule type" value="Genomic_DNA"/>
</dbReference>
<feature type="domain" description="TNFR-Cys" evidence="11">
    <location>
        <begin position="1060"/>
        <end position="1115"/>
    </location>
</feature>
<dbReference type="SUPFAM" id="SSF55486">
    <property type="entry name" value="Metalloproteases ('zincins'), catalytic domain"/>
    <property type="match status" value="1"/>
</dbReference>
<dbReference type="GO" id="GO:0004222">
    <property type="term" value="F:metalloendopeptidase activity"/>
    <property type="evidence" value="ECO:0007669"/>
    <property type="project" value="InterPro"/>
</dbReference>
<comment type="cofactor">
    <cofactor evidence="8">
        <name>Zn(2+)</name>
        <dbReference type="ChEBI" id="CHEBI:29105"/>
    </cofactor>
    <text evidence="8">Binds 1 zinc ion per subunit.</text>
</comment>
<dbReference type="Gene3D" id="2.10.220.10">
    <property type="entry name" value="Hormone Receptor, Insulin-like Growth Factor Receptor 1, Chain A, domain 2"/>
    <property type="match status" value="7"/>
</dbReference>
<feature type="active site" evidence="7">
    <location>
        <position position="201"/>
    </location>
</feature>
<keyword evidence="10" id="KW-0732">Signal</keyword>
<dbReference type="FunFam" id="3.90.132.10:FF:000001">
    <property type="entry name" value="leishmanolysin-like peptidase isoform X2"/>
    <property type="match status" value="1"/>
</dbReference>
<dbReference type="Gene3D" id="3.90.132.10">
    <property type="entry name" value="Leishmanolysin , domain 2"/>
    <property type="match status" value="1"/>
</dbReference>
<keyword evidence="2" id="KW-0645">Protease</keyword>
<dbReference type="InterPro" id="IPR001577">
    <property type="entry name" value="Peptidase_M8"/>
</dbReference>
<keyword evidence="9" id="KW-1015">Disulfide bond</keyword>
<dbReference type="SUPFAM" id="SSF57184">
    <property type="entry name" value="Growth factor receptor domain"/>
    <property type="match status" value="6"/>
</dbReference>
<dbReference type="KEGG" id="tet:TTHERM_00543560"/>
<dbReference type="Pfam" id="PF01457">
    <property type="entry name" value="Peptidase_M8"/>
    <property type="match status" value="1"/>
</dbReference>
<reference evidence="13" key="1">
    <citation type="journal article" date="2006" name="PLoS Biol.">
        <title>Macronuclear genome sequence of the ciliate Tetrahymena thermophila, a model eukaryote.</title>
        <authorList>
            <person name="Eisen J.A."/>
            <person name="Coyne R.S."/>
            <person name="Wu M."/>
            <person name="Wu D."/>
            <person name="Thiagarajan M."/>
            <person name="Wortman J.R."/>
            <person name="Badger J.H."/>
            <person name="Ren Q."/>
            <person name="Amedeo P."/>
            <person name="Jones K.M."/>
            <person name="Tallon L.J."/>
            <person name="Delcher A.L."/>
            <person name="Salzberg S.L."/>
            <person name="Silva J.C."/>
            <person name="Haas B.J."/>
            <person name="Majoros W.H."/>
            <person name="Farzad M."/>
            <person name="Carlton J.M."/>
            <person name="Smith R.K. Jr."/>
            <person name="Garg J."/>
            <person name="Pearlman R.E."/>
            <person name="Karrer K.M."/>
            <person name="Sun L."/>
            <person name="Manning G."/>
            <person name="Elde N.C."/>
            <person name="Turkewitz A.P."/>
            <person name="Asai D.J."/>
            <person name="Wilkes D.E."/>
            <person name="Wang Y."/>
            <person name="Cai H."/>
            <person name="Collins K."/>
            <person name="Stewart B.A."/>
            <person name="Lee S.R."/>
            <person name="Wilamowska K."/>
            <person name="Weinberg Z."/>
            <person name="Ruzzo W.L."/>
            <person name="Wloga D."/>
            <person name="Gaertig J."/>
            <person name="Frankel J."/>
            <person name="Tsao C.-C."/>
            <person name="Gorovsky M.A."/>
            <person name="Keeling P.J."/>
            <person name="Waller R.F."/>
            <person name="Patron N.J."/>
            <person name="Cherry J.M."/>
            <person name="Stover N.A."/>
            <person name="Krieger C.J."/>
            <person name="del Toro C."/>
            <person name="Ryder H.F."/>
            <person name="Williamson S.C."/>
            <person name="Barbeau R.A."/>
            <person name="Hamilton E.P."/>
            <person name="Orias E."/>
        </authorList>
    </citation>
    <scope>NUCLEOTIDE SEQUENCE [LARGE SCALE GENOMIC DNA]</scope>
    <source>
        <strain evidence="13">SB210</strain>
    </source>
</reference>
<feature type="binding site" evidence="8">
    <location>
        <position position="204"/>
    </location>
    <ligand>
        <name>Zn(2+)</name>
        <dbReference type="ChEBI" id="CHEBI:29105"/>
        <note>catalytic</note>
    </ligand>
</feature>
<feature type="binding site" evidence="8">
    <location>
        <position position="200"/>
    </location>
    <ligand>
        <name>Zn(2+)</name>
        <dbReference type="ChEBI" id="CHEBI:29105"/>
        <note>catalytic</note>
    </ligand>
</feature>
<dbReference type="InterPro" id="IPR006212">
    <property type="entry name" value="Furin_repeat"/>
</dbReference>
<evidence type="ECO:0000256" key="5">
    <source>
        <dbReference type="ARBA" id="ARBA00022833"/>
    </source>
</evidence>
<dbReference type="InParanoid" id="I7MH31"/>
<dbReference type="PROSITE" id="PS00022">
    <property type="entry name" value="EGF_1"/>
    <property type="match status" value="1"/>
</dbReference>
<evidence type="ECO:0000256" key="3">
    <source>
        <dbReference type="ARBA" id="ARBA00022723"/>
    </source>
</evidence>
<dbReference type="GO" id="GO:0006508">
    <property type="term" value="P:proteolysis"/>
    <property type="evidence" value="ECO:0007669"/>
    <property type="project" value="UniProtKB-KW"/>
</dbReference>
<feature type="signal peptide" evidence="10">
    <location>
        <begin position="1"/>
        <end position="17"/>
    </location>
</feature>
<dbReference type="InterPro" id="IPR001368">
    <property type="entry name" value="TNFR/NGFR_Cys_rich_reg"/>
</dbReference>
<keyword evidence="13" id="KW-1185">Reference proteome</keyword>
<dbReference type="OrthoDB" id="238768at2759"/>
<evidence type="ECO:0000256" key="2">
    <source>
        <dbReference type="ARBA" id="ARBA00022670"/>
    </source>
</evidence>
<dbReference type="GO" id="GO:0046872">
    <property type="term" value="F:metal ion binding"/>
    <property type="evidence" value="ECO:0007669"/>
    <property type="project" value="UniProtKB-KW"/>
</dbReference>
<dbReference type="PROSITE" id="PS50050">
    <property type="entry name" value="TNFR_NGFR_2"/>
    <property type="match status" value="1"/>
</dbReference>
<keyword evidence="3 8" id="KW-0479">Metal-binding</keyword>
<dbReference type="HOGENOM" id="CLU_246390_0_0_1"/>
<dbReference type="SMART" id="SM00261">
    <property type="entry name" value="FU"/>
    <property type="match status" value="16"/>
</dbReference>
<dbReference type="CDD" id="cd00064">
    <property type="entry name" value="FU"/>
    <property type="match status" value="2"/>
</dbReference>
<dbReference type="Proteomes" id="UP000009168">
    <property type="component" value="Unassembled WGS sequence"/>
</dbReference>
<feature type="chain" id="PRO_5003712460" evidence="10">
    <location>
        <begin position="18"/>
        <end position="1329"/>
    </location>
</feature>
<dbReference type="SMART" id="SM00181">
    <property type="entry name" value="EGF"/>
    <property type="match status" value="20"/>
</dbReference>
<sequence length="1329" mass="149259">MSKIAILLLLTTLLVNAHNANKSVINTCLQDEIDMSQIVPKDYLETFDENYGNRKLQNSQPQPIRITLDFKELDNPKNGDGMTPQIKEYIKRIMFAAQIYLSKLIKVYPAQKPIKYIWSGDTCYDVKVSEQIKTSGIENSDLHIFVTYSNRPDQGHLANAIWCQLDPQPNVGRVLFNIGTMDINESSTQSFQDNFSTSLHEILHILGFSGSSINYWIDPDTNKPYGDKNQYKVMKRERRWDVDDVIKVFSKNILKISRNHYSCPSIDGMYLENQGGGGSMGSHWERDLLGNEFMTASIVYGVYTISKFTAALLLDTGYYAEINSNLLMPIYWGKNKGCDFFNNSCNTGKYFPEFPGDNVEETCDFFSLGFGGLQNYDYFSQCQTVSVYGNSYCESDQFKPDEILRQNTGSGSRCFRSNANIKGYDVLDMKGRCFKAQCSDDLSSIKVNVWGDEYVTCKYPNQIINLADQTKTTQGTMKCPHDFDLFCNFPKSCPNNCSNNGVCNNGYCVCLKGYGGTDCSKRCGEDQVWDGSRCVYNCPSGQFKNFDNTCKPTCPYKQYGDQATGSCVLCSVNCSACFGPSPNQCLSCNDGYSLKGNQCVDTTCHYSCQSCSGPNQNQCTSCPAGKYLDSRKTCQPCQYPCEDCFNSATECTTCGQGYEMDKFIGKCVSMNTCDSSCLQCSAFRDPTKCTSCKDGQFLNQEGRCQKCDESCATCTQKETQCIKCADGWEYDENNKRCRMDCHESCDTCTVRQDPTACKRCAFNYVFQNNLCIPCGAGCYGCRDDPKICTNCMRGYKLNTDIKTCDPICRPGEFFDRNESCQKCKSPCATCQAYADYCSSCVTGYTFDTQYKSCKLSKNSCHESCAQCSRYDDINSCISCRDGMYLQSGRCYQCSSTCQTCEKDAYTCTSCKNNEFLQNKECMKCHSSCLTCDGISTNCTSCQKGFSKDPKTGLCVVDSQTCRNDEYLDSNNKCQKCSSPCATCQYYSNRCTSCISGYELKSDSFQCQYYIPSCIDGQFLDSDQKCKSCDSSCATCDQTSTRCTSCKSGFTLSRYTCQADTCQDGFFMNQQSRCQRCSESCSKCVNYQDNCIECASGYTLDTRTQRCVKNQNNSKCHPSCKECSQPNNSSACKSCKDGLFLNNRRECVPCNNSCLTCDRYQDFCTSCQQGFKLDSTYGKCIPDCRADQYLDQQDNQCKSCDSPCGSCEYYPDRCLSCIQGYKYDNQRYSCEKVCQAGQYVDRDQTCKPCKSPCSTCEYYDNRCLSCISGYNYNNFNCQKSPNSNLRSCHESCNSCTRAMDPRSCDSCREGYELINGSCIKKKGNYSGPKN</sequence>
<evidence type="ECO:0000256" key="6">
    <source>
        <dbReference type="ARBA" id="ARBA00023049"/>
    </source>
</evidence>
<evidence type="ECO:0000256" key="8">
    <source>
        <dbReference type="PIRSR" id="PIRSR601577-2"/>
    </source>
</evidence>
<dbReference type="GO" id="GO:0007155">
    <property type="term" value="P:cell adhesion"/>
    <property type="evidence" value="ECO:0007669"/>
    <property type="project" value="InterPro"/>
</dbReference>
<dbReference type="Gene3D" id="3.10.170.20">
    <property type="match status" value="1"/>
</dbReference>